<evidence type="ECO:0000313" key="2">
    <source>
        <dbReference type="EMBL" id="KAJ1116337.1"/>
    </source>
</evidence>
<name>A0AAV7NJW5_PLEWA</name>
<keyword evidence="3" id="KW-1185">Reference proteome</keyword>
<feature type="region of interest" description="Disordered" evidence="1">
    <location>
        <begin position="118"/>
        <end position="138"/>
    </location>
</feature>
<accession>A0AAV7NJW5</accession>
<dbReference type="AlphaFoldDB" id="A0AAV7NJW5"/>
<evidence type="ECO:0000313" key="3">
    <source>
        <dbReference type="Proteomes" id="UP001066276"/>
    </source>
</evidence>
<evidence type="ECO:0000256" key="1">
    <source>
        <dbReference type="SAM" id="MobiDB-lite"/>
    </source>
</evidence>
<reference evidence="2" key="1">
    <citation type="journal article" date="2022" name="bioRxiv">
        <title>Sequencing and chromosome-scale assembly of the giantPleurodeles waltlgenome.</title>
        <authorList>
            <person name="Brown T."/>
            <person name="Elewa A."/>
            <person name="Iarovenko S."/>
            <person name="Subramanian E."/>
            <person name="Araus A.J."/>
            <person name="Petzold A."/>
            <person name="Susuki M."/>
            <person name="Suzuki K.-i.T."/>
            <person name="Hayashi T."/>
            <person name="Toyoda A."/>
            <person name="Oliveira C."/>
            <person name="Osipova E."/>
            <person name="Leigh N.D."/>
            <person name="Simon A."/>
            <person name="Yun M.H."/>
        </authorList>
    </citation>
    <scope>NUCLEOTIDE SEQUENCE</scope>
    <source>
        <strain evidence="2">20211129_DDA</strain>
        <tissue evidence="2">Liver</tissue>
    </source>
</reference>
<comment type="caution">
    <text evidence="2">The sequence shown here is derived from an EMBL/GenBank/DDBJ whole genome shotgun (WGS) entry which is preliminary data.</text>
</comment>
<gene>
    <name evidence="2" type="ORF">NDU88_004552</name>
</gene>
<organism evidence="2 3">
    <name type="scientific">Pleurodeles waltl</name>
    <name type="common">Iberian ribbed newt</name>
    <dbReference type="NCBI Taxonomy" id="8319"/>
    <lineage>
        <taxon>Eukaryota</taxon>
        <taxon>Metazoa</taxon>
        <taxon>Chordata</taxon>
        <taxon>Craniata</taxon>
        <taxon>Vertebrata</taxon>
        <taxon>Euteleostomi</taxon>
        <taxon>Amphibia</taxon>
        <taxon>Batrachia</taxon>
        <taxon>Caudata</taxon>
        <taxon>Salamandroidea</taxon>
        <taxon>Salamandridae</taxon>
        <taxon>Pleurodelinae</taxon>
        <taxon>Pleurodeles</taxon>
    </lineage>
</organism>
<feature type="compositionally biased region" description="Low complexity" evidence="1">
    <location>
        <begin position="319"/>
        <end position="340"/>
    </location>
</feature>
<protein>
    <submittedName>
        <fullName evidence="2">Uncharacterized protein</fullName>
    </submittedName>
</protein>
<proteinExistence type="predicted"/>
<dbReference type="EMBL" id="JANPWB010000012">
    <property type="protein sequence ID" value="KAJ1116337.1"/>
    <property type="molecule type" value="Genomic_DNA"/>
</dbReference>
<sequence length="340" mass="36851">MENCAEELPDYDKEAILEEGEIVDEVTNVPGGLKKMGLSRQVINPRRSFGVFQEESWDSVQRDAKGLQSVRRSISQRPTIPRGKKKVARDASMVRGKNKVVRVVSVGNSPIKRLMSMKSVEGGSGHPSDISKEDGKFADQGRSAADIAKSELLGTKRKECLLRSNVSLGEEGVRIWLAHSKTDPLGRGQEVLLAPAVSPAYLVAQRQTQGEWVLMSEGGWGLEISGAGQQAARRPGPPVEAAETAPSDWRSLPCAGCLRLEHASRLSPTLRAPSPMRPVVQSLRTRQGPMGPRRASVRSMKGSPTAQSHARSSRACWHAAQQSVSRSVVPRASSATNPEQ</sequence>
<feature type="compositionally biased region" description="Basic and acidic residues" evidence="1">
    <location>
        <begin position="129"/>
        <end position="138"/>
    </location>
</feature>
<feature type="region of interest" description="Disordered" evidence="1">
    <location>
        <begin position="268"/>
        <end position="340"/>
    </location>
</feature>
<dbReference type="Proteomes" id="UP001066276">
    <property type="component" value="Chromosome 8"/>
</dbReference>